<dbReference type="Proteomes" id="UP000597444">
    <property type="component" value="Unassembled WGS sequence"/>
</dbReference>
<organism evidence="3 4">
    <name type="scientific">Reticulibacter mediterranei</name>
    <dbReference type="NCBI Taxonomy" id="2778369"/>
    <lineage>
        <taxon>Bacteria</taxon>
        <taxon>Bacillati</taxon>
        <taxon>Chloroflexota</taxon>
        <taxon>Ktedonobacteria</taxon>
        <taxon>Ktedonobacterales</taxon>
        <taxon>Reticulibacteraceae</taxon>
        <taxon>Reticulibacter</taxon>
    </lineage>
</organism>
<keyword evidence="1" id="KW-1133">Transmembrane helix</keyword>
<keyword evidence="4" id="KW-1185">Reference proteome</keyword>
<dbReference type="InterPro" id="IPR048567">
    <property type="entry name" value="CyanoTRADDas_TM"/>
</dbReference>
<dbReference type="Pfam" id="PF20712">
    <property type="entry name" value="CyanoTRADDas_TM"/>
    <property type="match status" value="1"/>
</dbReference>
<evidence type="ECO:0000256" key="1">
    <source>
        <dbReference type="SAM" id="Phobius"/>
    </source>
</evidence>
<comment type="caution">
    <text evidence="3">The sequence shown here is derived from an EMBL/GenBank/DDBJ whole genome shotgun (WGS) entry which is preliminary data.</text>
</comment>
<evidence type="ECO:0000313" key="3">
    <source>
        <dbReference type="EMBL" id="GHO95987.1"/>
    </source>
</evidence>
<reference evidence="3" key="1">
    <citation type="submission" date="2020-10" db="EMBL/GenBank/DDBJ databases">
        <title>Taxonomic study of unclassified bacteria belonging to the class Ktedonobacteria.</title>
        <authorList>
            <person name="Yabe S."/>
            <person name="Wang C.M."/>
            <person name="Zheng Y."/>
            <person name="Sakai Y."/>
            <person name="Cavaletti L."/>
            <person name="Monciardini P."/>
            <person name="Donadio S."/>
        </authorList>
    </citation>
    <scope>NUCLEOTIDE SEQUENCE</scope>
    <source>
        <strain evidence="3">ID150040</strain>
    </source>
</reference>
<name>A0A8J3N6E2_9CHLR</name>
<evidence type="ECO:0000259" key="2">
    <source>
        <dbReference type="Pfam" id="PF20712"/>
    </source>
</evidence>
<feature type="domain" description="Cyanobacterial TRADD-N associated 2 transmembrane" evidence="2">
    <location>
        <begin position="79"/>
        <end position="146"/>
    </location>
</feature>
<dbReference type="EMBL" id="BNJK01000001">
    <property type="protein sequence ID" value="GHO95987.1"/>
    <property type="molecule type" value="Genomic_DNA"/>
</dbReference>
<dbReference type="AlphaFoldDB" id="A0A8J3N6E2"/>
<feature type="transmembrane region" description="Helical" evidence="1">
    <location>
        <begin position="6"/>
        <end position="25"/>
    </location>
</feature>
<gene>
    <name evidence="3" type="ORF">KSF_060350</name>
</gene>
<accession>A0A8J3N6E2</accession>
<keyword evidence="1" id="KW-0472">Membrane</keyword>
<feature type="transmembrane region" description="Helical" evidence="1">
    <location>
        <begin position="115"/>
        <end position="138"/>
    </location>
</feature>
<evidence type="ECO:0000313" key="4">
    <source>
        <dbReference type="Proteomes" id="UP000597444"/>
    </source>
</evidence>
<proteinExistence type="predicted"/>
<keyword evidence="1" id="KW-0812">Transmembrane</keyword>
<sequence>MAEIELLIPIITAIAAGLSSISALIKYIRDTSKRNQVVERQEDIIASEAEKKPHEEAQLDVMQSIESQLTKLAMFYSLNKDQAKLSFHASMSVIIIGSLTIASGIWLFYLRSSDITLPAITIISGVLCDFIGASYFFMYRMNLTQMNYYFRQLVVLQDTMLTIKLVKELPDEKDPHDAKKITLTEKIVVTLLERGSNLTSATLIPLYEVNAAKNHTSLDKTTRYRSSRELNTTE</sequence>
<dbReference type="RefSeq" id="WP_220206637.1">
    <property type="nucleotide sequence ID" value="NZ_BNJK01000001.1"/>
</dbReference>
<protein>
    <recommendedName>
        <fullName evidence="2">Cyanobacterial TRADD-N associated 2 transmembrane domain-containing protein</fullName>
    </recommendedName>
</protein>
<feature type="transmembrane region" description="Helical" evidence="1">
    <location>
        <begin position="85"/>
        <end position="109"/>
    </location>
</feature>